<dbReference type="EMBL" id="UZAE01013508">
    <property type="protein sequence ID" value="VDO10149.1"/>
    <property type="molecule type" value="Genomic_DNA"/>
</dbReference>
<reference evidence="1 2" key="2">
    <citation type="submission" date="2018-11" db="EMBL/GenBank/DDBJ databases">
        <authorList>
            <consortium name="Pathogen Informatics"/>
        </authorList>
    </citation>
    <scope>NUCLEOTIDE SEQUENCE [LARGE SCALE GENOMIC DNA]</scope>
</reference>
<dbReference type="OrthoDB" id="6267112at2759"/>
<organism evidence="3">
    <name type="scientific">Rodentolepis nana</name>
    <name type="common">Dwarf tapeworm</name>
    <name type="synonym">Hymenolepis nana</name>
    <dbReference type="NCBI Taxonomy" id="102285"/>
    <lineage>
        <taxon>Eukaryota</taxon>
        <taxon>Metazoa</taxon>
        <taxon>Spiralia</taxon>
        <taxon>Lophotrochozoa</taxon>
        <taxon>Platyhelminthes</taxon>
        <taxon>Cestoda</taxon>
        <taxon>Eucestoda</taxon>
        <taxon>Cyclophyllidea</taxon>
        <taxon>Hymenolepididae</taxon>
        <taxon>Rodentolepis</taxon>
    </lineage>
</organism>
<reference evidence="3" key="1">
    <citation type="submission" date="2017-02" db="UniProtKB">
        <authorList>
            <consortium name="WormBaseParasite"/>
        </authorList>
    </citation>
    <scope>IDENTIFICATION</scope>
</reference>
<accession>A0A0R3TUA7</accession>
<evidence type="ECO:0000313" key="1">
    <source>
        <dbReference type="EMBL" id="VDO10149.1"/>
    </source>
</evidence>
<gene>
    <name evidence="1" type="ORF">HNAJ_LOCUS11323</name>
</gene>
<protein>
    <submittedName>
        <fullName evidence="1 3">Uncharacterized protein</fullName>
    </submittedName>
</protein>
<name>A0A0R3TUA7_RODNA</name>
<evidence type="ECO:0000313" key="3">
    <source>
        <dbReference type="WBParaSite" id="HNAJ_0001133301-mRNA-1"/>
    </source>
</evidence>
<dbReference type="AlphaFoldDB" id="A0A0R3TUA7"/>
<proteinExistence type="predicted"/>
<dbReference type="WBParaSite" id="HNAJ_0001133301-mRNA-1">
    <property type="protein sequence ID" value="HNAJ_0001133301-mRNA-1"/>
    <property type="gene ID" value="HNAJ_0001133301"/>
</dbReference>
<sequence length="255" mass="29721">MFILRLAAEAVNLADEELSGHLTRNNDEKPLKRLPFPPSPPTYLVDPLIFQFGRKHKDANEDVFNRHQRLFCSKRMRLEDSHEMSSLLEGSTSSIEESQNEFKRFDRMSQVKRSRTTINRRSPLNSLYQNTNHSSTTAFSNFVNQLMINALRDQLLASHSSWIPPKDEPLDLSCKETKLGLPNNNIFCSIRKLVEPQFCSYSEVRRHNTFPLRKPFEAPHLLPHNVEVLMNSAPLFNDLKSNFLWRYESKRCESE</sequence>
<dbReference type="Proteomes" id="UP000278807">
    <property type="component" value="Unassembled WGS sequence"/>
</dbReference>
<keyword evidence="2" id="KW-1185">Reference proteome</keyword>
<evidence type="ECO:0000313" key="2">
    <source>
        <dbReference type="Proteomes" id="UP000278807"/>
    </source>
</evidence>